<dbReference type="Gene3D" id="3.40.1760.10">
    <property type="entry name" value="YfbM-like super family"/>
    <property type="match status" value="1"/>
</dbReference>
<evidence type="ECO:0008006" key="3">
    <source>
        <dbReference type="Google" id="ProtNLM"/>
    </source>
</evidence>
<gene>
    <name evidence="1" type="ORF">GCM10023235_76900</name>
</gene>
<dbReference type="EMBL" id="BAABIS010000001">
    <property type="protein sequence ID" value="GAA4884624.1"/>
    <property type="molecule type" value="Genomic_DNA"/>
</dbReference>
<keyword evidence="2" id="KW-1185">Reference proteome</keyword>
<dbReference type="InterPro" id="IPR035944">
    <property type="entry name" value="YfbM-like_sf"/>
</dbReference>
<evidence type="ECO:0000313" key="2">
    <source>
        <dbReference type="Proteomes" id="UP001501752"/>
    </source>
</evidence>
<dbReference type="Proteomes" id="UP001501752">
    <property type="component" value="Unassembled WGS sequence"/>
</dbReference>
<proteinExistence type="predicted"/>
<evidence type="ECO:0000313" key="1">
    <source>
        <dbReference type="EMBL" id="GAA4884624.1"/>
    </source>
</evidence>
<organism evidence="1 2">
    <name type="scientific">Kitasatospora terrestris</name>
    <dbReference type="NCBI Taxonomy" id="258051"/>
    <lineage>
        <taxon>Bacteria</taxon>
        <taxon>Bacillati</taxon>
        <taxon>Actinomycetota</taxon>
        <taxon>Actinomycetes</taxon>
        <taxon>Kitasatosporales</taxon>
        <taxon>Streptomycetaceae</taxon>
        <taxon>Kitasatospora</taxon>
    </lineage>
</organism>
<dbReference type="RefSeq" id="WP_345701564.1">
    <property type="nucleotide sequence ID" value="NZ_BAABIS010000001.1"/>
</dbReference>
<reference evidence="2" key="1">
    <citation type="journal article" date="2019" name="Int. J. Syst. Evol. Microbiol.">
        <title>The Global Catalogue of Microorganisms (GCM) 10K type strain sequencing project: providing services to taxonomists for standard genome sequencing and annotation.</title>
        <authorList>
            <consortium name="The Broad Institute Genomics Platform"/>
            <consortium name="The Broad Institute Genome Sequencing Center for Infectious Disease"/>
            <person name="Wu L."/>
            <person name="Ma J."/>
        </authorList>
    </citation>
    <scope>NUCLEOTIDE SEQUENCE [LARGE SCALE GENOMIC DNA]</scope>
    <source>
        <strain evidence="2">JCM 13006</strain>
    </source>
</reference>
<sequence>MSMWVYLRAVEPGEMPADTAGFDAFFAMEFDEMRRWAELGEAAWLVDCFFQLAELYCPPGEQVGVNELPVFGGHHVLDPAGGPGHVALDPAGVVRAAAFLREVSFTDRWQAWARLRSSDPYEGLREQLARKHDELTAFYATAAEQGRAVAKTFSF</sequence>
<name>A0ABP9ERW8_9ACTN</name>
<comment type="caution">
    <text evidence="1">The sequence shown here is derived from an EMBL/GenBank/DDBJ whole genome shotgun (WGS) entry which is preliminary data.</text>
</comment>
<protein>
    <recommendedName>
        <fullName evidence="3">DUF1877 family protein</fullName>
    </recommendedName>
</protein>
<accession>A0ABP9ERW8</accession>